<dbReference type="RefSeq" id="WP_099182015.1">
    <property type="nucleotide sequence ID" value="NZ_BAQW01000005.1"/>
</dbReference>
<keyword evidence="3" id="KW-1185">Reference proteome</keyword>
<proteinExistence type="predicted"/>
<dbReference type="InterPro" id="IPR028992">
    <property type="entry name" value="Hedgehog/Intein_dom"/>
</dbReference>
<reference evidence="2" key="1">
    <citation type="submission" date="2013-04" db="EMBL/GenBank/DDBJ databases">
        <title>The genome sequencing project of 58 acetic acid bacteria.</title>
        <authorList>
            <person name="Okamoto-Kainuma A."/>
            <person name="Ishikawa M."/>
            <person name="Umino S."/>
            <person name="Koizumi Y."/>
            <person name="Shiwa Y."/>
            <person name="Yoshikawa H."/>
            <person name="Matsutani M."/>
            <person name="Matsushita K."/>
        </authorList>
    </citation>
    <scope>NUCLEOTIDE SEQUENCE</scope>
    <source>
        <strain evidence="2">NRIC 0228</strain>
    </source>
</reference>
<dbReference type="Gene3D" id="2.160.20.20">
    <property type="match status" value="1"/>
</dbReference>
<evidence type="ECO:0000313" key="3">
    <source>
        <dbReference type="Proteomes" id="UP001061070"/>
    </source>
</evidence>
<dbReference type="EMBL" id="BAQW01000005">
    <property type="protein sequence ID" value="GBR11259.1"/>
    <property type="molecule type" value="Genomic_DNA"/>
</dbReference>
<accession>A0ABQ0QAW8</accession>
<gene>
    <name evidence="2" type="ORF">AA0228_1315</name>
</gene>
<dbReference type="Proteomes" id="UP001061070">
    <property type="component" value="Unassembled WGS sequence"/>
</dbReference>
<feature type="domain" description="Hedgehog/Intein (Hint)" evidence="1">
    <location>
        <begin position="223"/>
        <end position="363"/>
    </location>
</feature>
<organism evidence="2 3">
    <name type="scientific">Gluconobacter frateurii NRIC 0228</name>
    <dbReference type="NCBI Taxonomy" id="1307946"/>
    <lineage>
        <taxon>Bacteria</taxon>
        <taxon>Pseudomonadati</taxon>
        <taxon>Pseudomonadota</taxon>
        <taxon>Alphaproteobacteria</taxon>
        <taxon>Acetobacterales</taxon>
        <taxon>Acetobacteraceae</taxon>
        <taxon>Gluconobacter</taxon>
    </lineage>
</organism>
<evidence type="ECO:0000259" key="1">
    <source>
        <dbReference type="Pfam" id="PF13403"/>
    </source>
</evidence>
<name>A0ABQ0QAW8_9PROT</name>
<comment type="caution">
    <text evidence="2">The sequence shown here is derived from an EMBL/GenBank/DDBJ whole genome shotgun (WGS) entry which is preliminary data.</text>
</comment>
<dbReference type="SUPFAM" id="SSF51294">
    <property type="entry name" value="Hedgehog/intein (Hint) domain"/>
    <property type="match status" value="1"/>
</dbReference>
<sequence>MATTSSGSTFSGTVGPGQSQVALSGAKVVSATVSGSGAVLTVSSGASLTGTTVVAGGSIQLYAGSGSASGNIISSGGVLNVAPGAATSKDTIYSGGVVNYSSGSTVTSGGETVSYGGRVVLGYGAIVSGVGATISSGGTVEIINGVNYVNGATINVLEGGVVDFNAVQYSSGYTYSGVVSGNRLAAYVNGGFTAYVYLSTSAYSGQTFYGSKDPYDNGLDIIICYLAGTMIRMADGSEHAVEDITVGDEIQTLVDGQVQTQAVTWAGAKKQVVQAGVPDDRAGYPVRVRAGALGDGVPYKDLLVTADHCLYLEGRFVPVRMLVNGASIDYDRSITEFTYYHIETERHSVIWADGALAESYLDTGNRRGFSQHGQIAVLKPRSTNWVEDAAAPLCVDREFVEPIYNRIIERCGNVVRATETVSDPALSLITNEGHKVEAIRHNGQQVMFLLPAGTTSVHMVSRASRPCDIVGPFVDDRRELGVQVRDISLWSGNKHTVIDTHLMHDHSGWHGREEGSRRWTNGNAFLPLPSRLTEETLLSVEVVAGGPYLEKAESPVLLKTA</sequence>
<dbReference type="InterPro" id="IPR036844">
    <property type="entry name" value="Hint_dom_sf"/>
</dbReference>
<protein>
    <recommendedName>
        <fullName evidence="1">Hedgehog/Intein (Hint) domain-containing protein</fullName>
    </recommendedName>
</protein>
<dbReference type="Pfam" id="PF13403">
    <property type="entry name" value="Hint_2"/>
    <property type="match status" value="1"/>
</dbReference>
<dbReference type="InterPro" id="IPR012332">
    <property type="entry name" value="Autotransporter_pectin_lyase_C"/>
</dbReference>
<evidence type="ECO:0000313" key="2">
    <source>
        <dbReference type="EMBL" id="GBR11259.1"/>
    </source>
</evidence>